<name>A0A5J6ST52_9BACI</name>
<dbReference type="Proteomes" id="UP000325517">
    <property type="component" value="Chromosome"/>
</dbReference>
<dbReference type="AlphaFoldDB" id="A0A5J6ST52"/>
<protein>
    <submittedName>
        <fullName evidence="1">Uncharacterized protein</fullName>
    </submittedName>
</protein>
<dbReference type="KEGG" id="psyo:PB01_19125"/>
<gene>
    <name evidence="1" type="ORF">PB01_19125</name>
</gene>
<proteinExistence type="predicted"/>
<accession>A0A5J6ST52</accession>
<reference evidence="1 2" key="1">
    <citation type="submission" date="2018-07" db="EMBL/GenBank/DDBJ databases">
        <title>Complete genome sequence of Psychrobacillus sp. PB01, isolated from iceberg, and comparative genome analysis of Psychrobacillus strains.</title>
        <authorList>
            <person name="Lee P.C."/>
        </authorList>
    </citation>
    <scope>NUCLEOTIDE SEQUENCE [LARGE SCALE GENOMIC DNA]</scope>
    <source>
        <strain evidence="1 2">PB01</strain>
    </source>
</reference>
<sequence>MRRACAGAAFSHLTPRGKAKESGQILRRKVYALLCKNRGGLRTGIIHTPVRLLSLSKEDKDD</sequence>
<keyword evidence="2" id="KW-1185">Reference proteome</keyword>
<evidence type="ECO:0000313" key="1">
    <source>
        <dbReference type="EMBL" id="QFG00740.1"/>
    </source>
</evidence>
<dbReference type="EMBL" id="CP031223">
    <property type="protein sequence ID" value="QFG00740.1"/>
    <property type="molecule type" value="Genomic_DNA"/>
</dbReference>
<evidence type="ECO:0000313" key="2">
    <source>
        <dbReference type="Proteomes" id="UP000325517"/>
    </source>
</evidence>
<organism evidence="1 2">
    <name type="scientific">Psychrobacillus glaciei</name>
    <dbReference type="NCBI Taxonomy" id="2283160"/>
    <lineage>
        <taxon>Bacteria</taxon>
        <taxon>Bacillati</taxon>
        <taxon>Bacillota</taxon>
        <taxon>Bacilli</taxon>
        <taxon>Bacillales</taxon>
        <taxon>Bacillaceae</taxon>
        <taxon>Psychrobacillus</taxon>
    </lineage>
</organism>